<dbReference type="Proteomes" id="UP000215002">
    <property type="component" value="Chromosome"/>
</dbReference>
<evidence type="ECO:0000313" key="2">
    <source>
        <dbReference type="Proteomes" id="UP000215002"/>
    </source>
</evidence>
<dbReference type="EMBL" id="CP022743">
    <property type="protein sequence ID" value="ASU33894.1"/>
    <property type="molecule type" value="Genomic_DNA"/>
</dbReference>
<gene>
    <name evidence="1" type="ORF">MuYL_2002</name>
</gene>
<reference evidence="1 2" key="1">
    <citation type="submission" date="2017-08" db="EMBL/GenBank/DDBJ databases">
        <title>Complete genome sequence of Mucilaginibacter sp. strain BJC16-A31.</title>
        <authorList>
            <consortium name="Henan University of Science and Technology"/>
            <person name="You X."/>
        </authorList>
    </citation>
    <scope>NUCLEOTIDE SEQUENCE [LARGE SCALE GENOMIC DNA]</scope>
    <source>
        <strain evidence="1 2">BJC16-A31</strain>
    </source>
</reference>
<dbReference type="AlphaFoldDB" id="A0A223NW23"/>
<keyword evidence="2" id="KW-1185">Reference proteome</keyword>
<organism evidence="1 2">
    <name type="scientific">Mucilaginibacter xinganensis</name>
    <dbReference type="NCBI Taxonomy" id="1234841"/>
    <lineage>
        <taxon>Bacteria</taxon>
        <taxon>Pseudomonadati</taxon>
        <taxon>Bacteroidota</taxon>
        <taxon>Sphingobacteriia</taxon>
        <taxon>Sphingobacteriales</taxon>
        <taxon>Sphingobacteriaceae</taxon>
        <taxon>Mucilaginibacter</taxon>
    </lineage>
</organism>
<name>A0A223NW23_9SPHI</name>
<protein>
    <submittedName>
        <fullName evidence="1">Uncharacterized protein</fullName>
    </submittedName>
</protein>
<evidence type="ECO:0000313" key="1">
    <source>
        <dbReference type="EMBL" id="ASU33894.1"/>
    </source>
</evidence>
<sequence length="50" mass="5877">MKYFPVLSFSSNVIVHDTMILTLTINNYTKVNAMLLTFNYRYVNLMLSKI</sequence>
<accession>A0A223NW23</accession>
<proteinExistence type="predicted"/>
<dbReference type="KEGG" id="muc:MuYL_2002"/>